<evidence type="ECO:0000313" key="3">
    <source>
        <dbReference type="Proteomes" id="UP000030185"/>
    </source>
</evidence>
<keyword evidence="1" id="KW-1133">Transmembrane helix</keyword>
<accession>A0A098L8D7</accession>
<feature type="transmembrane region" description="Helical" evidence="1">
    <location>
        <begin position="89"/>
        <end position="109"/>
    </location>
</feature>
<proteinExistence type="predicted"/>
<keyword evidence="3" id="KW-1185">Reference proteome</keyword>
<keyword evidence="1" id="KW-0812">Transmembrane</keyword>
<gene>
    <name evidence="2" type="ORF">MYP_201</name>
</gene>
<evidence type="ECO:0000313" key="2">
    <source>
        <dbReference type="EMBL" id="GAL82975.1"/>
    </source>
</evidence>
<dbReference type="Proteomes" id="UP000030185">
    <property type="component" value="Unassembled WGS sequence"/>
</dbReference>
<dbReference type="RefSeq" id="WP_045457223.1">
    <property type="nucleotide sequence ID" value="NZ_BBLT01000001.1"/>
</dbReference>
<evidence type="ECO:0000256" key="1">
    <source>
        <dbReference type="SAM" id="Phobius"/>
    </source>
</evidence>
<organism evidence="2 3">
    <name type="scientific">Sporocytophaga myxococcoides</name>
    <dbReference type="NCBI Taxonomy" id="153721"/>
    <lineage>
        <taxon>Bacteria</taxon>
        <taxon>Pseudomonadati</taxon>
        <taxon>Bacteroidota</taxon>
        <taxon>Cytophagia</taxon>
        <taxon>Cytophagales</taxon>
        <taxon>Cytophagaceae</taxon>
        <taxon>Sporocytophaga</taxon>
    </lineage>
</organism>
<dbReference type="STRING" id="153721.MYP_201"/>
<dbReference type="eggNOG" id="ENOG5032US3">
    <property type="taxonomic scope" value="Bacteria"/>
</dbReference>
<protein>
    <submittedName>
        <fullName evidence="2">Uncharacterized protein</fullName>
    </submittedName>
</protein>
<sequence length="143" mass="14682">MSRSKALISGLAGALALTAANQGLQKYTTKSPKVDLFGMKVLKKGLQAVGLASPGKKKLFGLSLGSDLLFNSIYYSMTASGKTPLVSGSLLGLGAGAGTLSLPGLLGFGKEFVGSTFKQRLLSMGIYFAGGLTAAATYKLLNR</sequence>
<keyword evidence="1" id="KW-0472">Membrane</keyword>
<reference evidence="2 3" key="1">
    <citation type="submission" date="2014-09" db="EMBL/GenBank/DDBJ databases">
        <title>Sporocytophaga myxococcoides PG-01 genome sequencing.</title>
        <authorList>
            <person name="Liu L."/>
            <person name="Gao P.J."/>
            <person name="Chen G.J."/>
            <person name="Wang L.S."/>
        </authorList>
    </citation>
    <scope>NUCLEOTIDE SEQUENCE [LARGE SCALE GENOMIC DNA]</scope>
    <source>
        <strain evidence="2 3">PG-01</strain>
    </source>
</reference>
<comment type="caution">
    <text evidence="2">The sequence shown here is derived from an EMBL/GenBank/DDBJ whole genome shotgun (WGS) entry which is preliminary data.</text>
</comment>
<dbReference type="AlphaFoldDB" id="A0A098L8D7"/>
<dbReference type="EMBL" id="BBLT01000001">
    <property type="protein sequence ID" value="GAL82975.1"/>
    <property type="molecule type" value="Genomic_DNA"/>
</dbReference>
<name>A0A098L8D7_9BACT</name>
<feature type="transmembrane region" description="Helical" evidence="1">
    <location>
        <begin position="121"/>
        <end position="141"/>
    </location>
</feature>